<keyword evidence="2" id="KW-1185">Reference proteome</keyword>
<dbReference type="AlphaFoldDB" id="A0A6J8BJQ1"/>
<name>A0A6J8BJQ1_MYTCO</name>
<protein>
    <recommendedName>
        <fullName evidence="3">Death domain-containing protein</fullName>
    </recommendedName>
</protein>
<sequence>MKENNDFARKLNFDRQRIFKVKSDRYSSTSIVYAVQRRRNERVGNSSWNGVEEPGRLNFETLRRCLDYSCITLNDIRKAVDRGNIQNPHTLCRVVGGKPKNFDHEPEKWDLEPTKEHFDRLTPLVGNNSLALLVELGMDFQTWEHMRYRQMQRDLAKLNLDILQEWKTTFCTKHNIRPFLRHIGQAFKNIGKDIRIIENVLAAFF</sequence>
<dbReference type="OrthoDB" id="6138634at2759"/>
<reference evidence="1 2" key="1">
    <citation type="submission" date="2020-06" db="EMBL/GenBank/DDBJ databases">
        <authorList>
            <person name="Li R."/>
            <person name="Bekaert M."/>
        </authorList>
    </citation>
    <scope>NUCLEOTIDE SEQUENCE [LARGE SCALE GENOMIC DNA]</scope>
    <source>
        <strain evidence="2">wild</strain>
    </source>
</reference>
<gene>
    <name evidence="1" type="ORF">MCOR_19350</name>
</gene>
<accession>A0A6J8BJQ1</accession>
<proteinExistence type="predicted"/>
<evidence type="ECO:0000313" key="1">
    <source>
        <dbReference type="EMBL" id="CAC5383621.1"/>
    </source>
</evidence>
<evidence type="ECO:0000313" key="2">
    <source>
        <dbReference type="Proteomes" id="UP000507470"/>
    </source>
</evidence>
<organism evidence="1 2">
    <name type="scientific">Mytilus coruscus</name>
    <name type="common">Sea mussel</name>
    <dbReference type="NCBI Taxonomy" id="42192"/>
    <lineage>
        <taxon>Eukaryota</taxon>
        <taxon>Metazoa</taxon>
        <taxon>Spiralia</taxon>
        <taxon>Lophotrochozoa</taxon>
        <taxon>Mollusca</taxon>
        <taxon>Bivalvia</taxon>
        <taxon>Autobranchia</taxon>
        <taxon>Pteriomorphia</taxon>
        <taxon>Mytilida</taxon>
        <taxon>Mytiloidea</taxon>
        <taxon>Mytilidae</taxon>
        <taxon>Mytilinae</taxon>
        <taxon>Mytilus</taxon>
    </lineage>
</organism>
<dbReference type="Proteomes" id="UP000507470">
    <property type="component" value="Unassembled WGS sequence"/>
</dbReference>
<evidence type="ECO:0008006" key="3">
    <source>
        <dbReference type="Google" id="ProtNLM"/>
    </source>
</evidence>
<dbReference type="EMBL" id="CACVKT020003420">
    <property type="protein sequence ID" value="CAC5383621.1"/>
    <property type="molecule type" value="Genomic_DNA"/>
</dbReference>